<dbReference type="InterPro" id="IPR032675">
    <property type="entry name" value="LRR_dom_sf"/>
</dbReference>
<name>A0A1E7F7R4_9STRA</name>
<evidence type="ECO:0000256" key="1">
    <source>
        <dbReference type="SAM" id="MobiDB-lite"/>
    </source>
</evidence>
<evidence type="ECO:0008006" key="4">
    <source>
        <dbReference type="Google" id="ProtNLM"/>
    </source>
</evidence>
<dbReference type="PROSITE" id="PS51450">
    <property type="entry name" value="LRR"/>
    <property type="match status" value="1"/>
</dbReference>
<dbReference type="EMBL" id="KV784360">
    <property type="protein sequence ID" value="OEU14196.1"/>
    <property type="molecule type" value="Genomic_DNA"/>
</dbReference>
<keyword evidence="3" id="KW-1185">Reference proteome</keyword>
<dbReference type="AlphaFoldDB" id="A0A1E7F7R4"/>
<dbReference type="KEGG" id="fcy:FRACYDRAFT_261904"/>
<evidence type="ECO:0000313" key="2">
    <source>
        <dbReference type="EMBL" id="OEU14196.1"/>
    </source>
</evidence>
<sequence length="540" mass="60524">MNEVEVEAEADTGAGIMGGGGEGAAAAGGNNHNSNNNNAFNPFGGMPNGGIIAGMNIPQPGQQPSPEQMVSMMNSLLDNPTMMDPQLQQMINSLATYSTNDADADTNADAEQRRIVEQCLPHVPHNIIMNIEEYNNLMNALYKIGILSKYLADLDHNNGIINDEPMEFKDYFDFNDEDYIKIDPKTGKITFLRLEMENDVANNGVPSKIDQFQSLGGIFLKNCSLLTKELGNLPLLKTITFFQCTSTMFENVPEGLQLSSIKAVIINSHSKTTFNSNLSSFLKMFSNTLKVLKFDFMKRKNSNEILHVLQNDDLCFRHSLTTIKMRWCQLNEDDLKRLIFGRFPNLHTLDFTCNNIESLSGIGDRIKRRIKHGPLIPDNKLRKLNLSDNPIMTQICDEDGGGETDALVTLLDTFNGISNVCANASLYQEYEPKIEYKLRINLAGRKELMDRPIMNRALWPLLLERAYSNSSEIYMYVNNSKDTVTINQEVESKKCASGLFYLLKEWKILDGSSTTTNITNDNSSEGSNINNNNNNNTRNE</sequence>
<protein>
    <recommendedName>
        <fullName evidence="4">RNI-like protein</fullName>
    </recommendedName>
</protein>
<dbReference type="Proteomes" id="UP000095751">
    <property type="component" value="Unassembled WGS sequence"/>
</dbReference>
<dbReference type="InParanoid" id="A0A1E7F7R4"/>
<accession>A0A1E7F7R4</accession>
<dbReference type="InterPro" id="IPR001611">
    <property type="entry name" value="Leu-rich_rpt"/>
</dbReference>
<evidence type="ECO:0000313" key="3">
    <source>
        <dbReference type="Proteomes" id="UP000095751"/>
    </source>
</evidence>
<dbReference type="SUPFAM" id="SSF52047">
    <property type="entry name" value="RNI-like"/>
    <property type="match status" value="1"/>
</dbReference>
<dbReference type="Gene3D" id="3.80.10.10">
    <property type="entry name" value="Ribonuclease Inhibitor"/>
    <property type="match status" value="1"/>
</dbReference>
<proteinExistence type="predicted"/>
<gene>
    <name evidence="2" type="ORF">FRACYDRAFT_261904</name>
</gene>
<feature type="region of interest" description="Disordered" evidence="1">
    <location>
        <begin position="516"/>
        <end position="540"/>
    </location>
</feature>
<reference evidence="2 3" key="1">
    <citation type="submission" date="2016-09" db="EMBL/GenBank/DDBJ databases">
        <title>Extensive genetic diversity and differential bi-allelic expression allows diatom success in the polar Southern Ocean.</title>
        <authorList>
            <consortium name="DOE Joint Genome Institute"/>
            <person name="Mock T."/>
            <person name="Otillar R.P."/>
            <person name="Strauss J."/>
            <person name="Dupont C."/>
            <person name="Frickenhaus S."/>
            <person name="Maumus F."/>
            <person name="Mcmullan M."/>
            <person name="Sanges R."/>
            <person name="Schmutz J."/>
            <person name="Toseland A."/>
            <person name="Valas R."/>
            <person name="Veluchamy A."/>
            <person name="Ward B.J."/>
            <person name="Allen A."/>
            <person name="Barry K."/>
            <person name="Falciatore A."/>
            <person name="Ferrante M."/>
            <person name="Fortunato A.E."/>
            <person name="Gloeckner G."/>
            <person name="Gruber A."/>
            <person name="Hipkin R."/>
            <person name="Janech M."/>
            <person name="Kroth P."/>
            <person name="Leese F."/>
            <person name="Lindquist E."/>
            <person name="Lyon B.R."/>
            <person name="Martin J."/>
            <person name="Mayer C."/>
            <person name="Parker M."/>
            <person name="Quesneville H."/>
            <person name="Raymond J."/>
            <person name="Uhlig C."/>
            <person name="Valentin K.U."/>
            <person name="Worden A.Z."/>
            <person name="Armbrust E.V."/>
            <person name="Bowler C."/>
            <person name="Green B."/>
            <person name="Moulton V."/>
            <person name="Van Oosterhout C."/>
            <person name="Grigoriev I."/>
        </authorList>
    </citation>
    <scope>NUCLEOTIDE SEQUENCE [LARGE SCALE GENOMIC DNA]</scope>
    <source>
        <strain evidence="2 3">CCMP1102</strain>
    </source>
</reference>
<organism evidence="2 3">
    <name type="scientific">Fragilariopsis cylindrus CCMP1102</name>
    <dbReference type="NCBI Taxonomy" id="635003"/>
    <lineage>
        <taxon>Eukaryota</taxon>
        <taxon>Sar</taxon>
        <taxon>Stramenopiles</taxon>
        <taxon>Ochrophyta</taxon>
        <taxon>Bacillariophyta</taxon>
        <taxon>Bacillariophyceae</taxon>
        <taxon>Bacillariophycidae</taxon>
        <taxon>Bacillariales</taxon>
        <taxon>Bacillariaceae</taxon>
        <taxon>Fragilariopsis</taxon>
    </lineage>
</organism>
<dbReference type="OrthoDB" id="1111193at2759"/>